<evidence type="ECO:0000313" key="2">
    <source>
        <dbReference type="EMBL" id="QDU21391.1"/>
    </source>
</evidence>
<dbReference type="KEGG" id="uli:ETAA1_33580"/>
<gene>
    <name evidence="2" type="ORF">ETAA1_33580</name>
</gene>
<name>A0A517XV52_9BACT</name>
<evidence type="ECO:0000256" key="1">
    <source>
        <dbReference type="SAM" id="SignalP"/>
    </source>
</evidence>
<dbReference type="EMBL" id="CP036273">
    <property type="protein sequence ID" value="QDU21391.1"/>
    <property type="molecule type" value="Genomic_DNA"/>
</dbReference>
<keyword evidence="3" id="KW-1185">Reference proteome</keyword>
<protein>
    <recommendedName>
        <fullName evidence="4">TIGR03067 domain-containing protein</fullName>
    </recommendedName>
</protein>
<dbReference type="InterPro" id="IPR017504">
    <property type="entry name" value="CHP03067_Planctomycetes"/>
</dbReference>
<accession>A0A517XV52</accession>
<feature type="signal peptide" evidence="1">
    <location>
        <begin position="1"/>
        <end position="21"/>
    </location>
</feature>
<organism evidence="2 3">
    <name type="scientific">Urbifossiella limnaea</name>
    <dbReference type="NCBI Taxonomy" id="2528023"/>
    <lineage>
        <taxon>Bacteria</taxon>
        <taxon>Pseudomonadati</taxon>
        <taxon>Planctomycetota</taxon>
        <taxon>Planctomycetia</taxon>
        <taxon>Gemmatales</taxon>
        <taxon>Gemmataceae</taxon>
        <taxon>Urbifossiella</taxon>
    </lineage>
</organism>
<keyword evidence="1" id="KW-0732">Signal</keyword>
<dbReference type="NCBIfam" id="TIGR03067">
    <property type="entry name" value="Planc_TIGR03067"/>
    <property type="match status" value="1"/>
</dbReference>
<proteinExistence type="predicted"/>
<dbReference type="RefSeq" id="WP_145240298.1">
    <property type="nucleotide sequence ID" value="NZ_CP036273.1"/>
</dbReference>
<feature type="chain" id="PRO_5021747792" description="TIGR03067 domain-containing protein" evidence="1">
    <location>
        <begin position="22"/>
        <end position="159"/>
    </location>
</feature>
<dbReference type="OrthoDB" id="283348at2"/>
<evidence type="ECO:0008006" key="4">
    <source>
        <dbReference type="Google" id="ProtNLM"/>
    </source>
</evidence>
<dbReference type="AlphaFoldDB" id="A0A517XV52"/>
<reference evidence="2 3" key="1">
    <citation type="submission" date="2019-02" db="EMBL/GenBank/DDBJ databases">
        <title>Deep-cultivation of Planctomycetes and their phenomic and genomic characterization uncovers novel biology.</title>
        <authorList>
            <person name="Wiegand S."/>
            <person name="Jogler M."/>
            <person name="Boedeker C."/>
            <person name="Pinto D."/>
            <person name="Vollmers J."/>
            <person name="Rivas-Marin E."/>
            <person name="Kohn T."/>
            <person name="Peeters S.H."/>
            <person name="Heuer A."/>
            <person name="Rast P."/>
            <person name="Oberbeckmann S."/>
            <person name="Bunk B."/>
            <person name="Jeske O."/>
            <person name="Meyerdierks A."/>
            <person name="Storesund J.E."/>
            <person name="Kallscheuer N."/>
            <person name="Luecker S."/>
            <person name="Lage O.M."/>
            <person name="Pohl T."/>
            <person name="Merkel B.J."/>
            <person name="Hornburger P."/>
            <person name="Mueller R.-W."/>
            <person name="Bruemmer F."/>
            <person name="Labrenz M."/>
            <person name="Spormann A.M."/>
            <person name="Op den Camp H."/>
            <person name="Overmann J."/>
            <person name="Amann R."/>
            <person name="Jetten M.S.M."/>
            <person name="Mascher T."/>
            <person name="Medema M.H."/>
            <person name="Devos D.P."/>
            <person name="Kaster A.-K."/>
            <person name="Ovreas L."/>
            <person name="Rohde M."/>
            <person name="Galperin M.Y."/>
            <person name="Jogler C."/>
        </authorList>
    </citation>
    <scope>NUCLEOTIDE SEQUENCE [LARGE SCALE GENOMIC DNA]</scope>
    <source>
        <strain evidence="2 3">ETA_A1</strain>
    </source>
</reference>
<sequence precursor="true">MRRVSLAAVAAALGFLGTVTAQPPAAPAGDLAVMQGNWKPLAIQHEGKSQAPVDEMAKLTAVFDGSEYHLYYADKSKNPPTVLKLAVMTVALDPSTRPKGITFEFAGGNLKGQKRHGIYEVAGNELKLCYGPVDRPRPTQFVAPAGSGHFLEVWAKQPK</sequence>
<dbReference type="Proteomes" id="UP000319576">
    <property type="component" value="Chromosome"/>
</dbReference>
<evidence type="ECO:0000313" key="3">
    <source>
        <dbReference type="Proteomes" id="UP000319576"/>
    </source>
</evidence>